<dbReference type="EMBL" id="CAXIEN010000011">
    <property type="protein sequence ID" value="CAL1264122.1"/>
    <property type="molecule type" value="Genomic_DNA"/>
</dbReference>
<dbReference type="InterPro" id="IPR007330">
    <property type="entry name" value="MIT_dom"/>
</dbReference>
<evidence type="ECO:0000259" key="1">
    <source>
        <dbReference type="SMART" id="SM00745"/>
    </source>
</evidence>
<accession>A0AAV1YYC4</accession>
<dbReference type="InterPro" id="IPR052817">
    <property type="entry name" value="MIT_domain_contain_protein1"/>
</dbReference>
<proteinExistence type="predicted"/>
<dbReference type="Pfam" id="PF04212">
    <property type="entry name" value="MIT"/>
    <property type="match status" value="1"/>
</dbReference>
<sequence>MLLICFLPDDKFYSDMNTKKYETNILNGIEQAAISVISRAVKYDNEGKYPPALASYQEGIQLFLDVIKSTSDKRKQELLRQKAAEYISRAEKIKEIVQQQKDTGNYHEQIQIPNNGVGFSYESLFSKYLDKNVKRVEVEDPYIRNVHQTYNFLSFCELLVRFCSELKKIILTTGSNQQDHVNQRSRFDSIRNSLSSYNVELEIVYSDTLHDREIRLDNGWVIKVGRGLDIFKSVNKFSVGFTDQNLRPCHETTVDIFFKQH</sequence>
<keyword evidence="3" id="KW-1185">Reference proteome</keyword>
<dbReference type="SMART" id="SM00745">
    <property type="entry name" value="MIT"/>
    <property type="match status" value="1"/>
</dbReference>
<comment type="caution">
    <text evidence="2">The sequence shown here is derived from an EMBL/GenBank/DDBJ whole genome shotgun (WGS) entry which is preliminary data.</text>
</comment>
<dbReference type="PANTHER" id="PTHR21222:SF1">
    <property type="entry name" value="MIT DOMAIN-CONTAINING PROTEIN 1"/>
    <property type="match status" value="1"/>
</dbReference>
<reference evidence="2 3" key="1">
    <citation type="submission" date="2024-04" db="EMBL/GenBank/DDBJ databases">
        <authorList>
            <person name="Rising A."/>
            <person name="Reimegard J."/>
            <person name="Sonavane S."/>
            <person name="Akerstrom W."/>
            <person name="Nylinder S."/>
            <person name="Hedman E."/>
            <person name="Kallberg Y."/>
        </authorList>
    </citation>
    <scope>NUCLEOTIDE SEQUENCE [LARGE SCALE GENOMIC DNA]</scope>
</reference>
<dbReference type="Gene3D" id="3.30.870.30">
    <property type="entry name" value="MITD, C-terminal phospholipase D-like domain"/>
    <property type="match status" value="1"/>
</dbReference>
<evidence type="ECO:0000313" key="3">
    <source>
        <dbReference type="Proteomes" id="UP001497382"/>
    </source>
</evidence>
<organism evidence="2 3">
    <name type="scientific">Larinioides sclopetarius</name>
    <dbReference type="NCBI Taxonomy" id="280406"/>
    <lineage>
        <taxon>Eukaryota</taxon>
        <taxon>Metazoa</taxon>
        <taxon>Ecdysozoa</taxon>
        <taxon>Arthropoda</taxon>
        <taxon>Chelicerata</taxon>
        <taxon>Arachnida</taxon>
        <taxon>Araneae</taxon>
        <taxon>Araneomorphae</taxon>
        <taxon>Entelegynae</taxon>
        <taxon>Araneoidea</taxon>
        <taxon>Araneidae</taxon>
        <taxon>Larinioides</taxon>
    </lineage>
</organism>
<dbReference type="PANTHER" id="PTHR21222">
    <property type="entry name" value="MIT DOMAIN-CONTAINING PROTEIN 1"/>
    <property type="match status" value="1"/>
</dbReference>
<dbReference type="InterPro" id="IPR036181">
    <property type="entry name" value="MIT_dom_sf"/>
</dbReference>
<protein>
    <recommendedName>
        <fullName evidence="1">MIT domain-containing protein</fullName>
    </recommendedName>
</protein>
<dbReference type="InterPro" id="IPR038113">
    <property type="entry name" value="MITD1_C_sf"/>
</dbReference>
<dbReference type="Pfam" id="PF16565">
    <property type="entry name" value="MIT_C"/>
    <property type="match status" value="1"/>
</dbReference>
<dbReference type="Gene3D" id="1.20.58.80">
    <property type="entry name" value="Phosphotransferase system, lactose/cellobiose-type IIA subunit"/>
    <property type="match status" value="1"/>
</dbReference>
<evidence type="ECO:0000313" key="2">
    <source>
        <dbReference type="EMBL" id="CAL1264122.1"/>
    </source>
</evidence>
<name>A0AAV1YYC4_9ARAC</name>
<dbReference type="AlphaFoldDB" id="A0AAV1YYC4"/>
<dbReference type="Proteomes" id="UP001497382">
    <property type="component" value="Unassembled WGS sequence"/>
</dbReference>
<gene>
    <name evidence="2" type="ORF">LARSCL_LOCUS1844</name>
</gene>
<feature type="domain" description="MIT" evidence="1">
    <location>
        <begin position="26"/>
        <end position="103"/>
    </location>
</feature>
<dbReference type="SUPFAM" id="SSF116846">
    <property type="entry name" value="MIT domain"/>
    <property type="match status" value="1"/>
</dbReference>
<dbReference type="InterPro" id="IPR032341">
    <property type="entry name" value="MITD1_C"/>
</dbReference>